<evidence type="ECO:0000313" key="2">
    <source>
        <dbReference type="Proteomes" id="UP000663850"/>
    </source>
</evidence>
<dbReference type="AlphaFoldDB" id="A0A8H2X0K1"/>
<sequence length="76" mass="8554">MSPVFKSQSVPCTINYNDDDQLLSIIVQHGSVTGDYNDYTISQLIRTISGTMYPFTPTLIYNNPSYFKNPATERGL</sequence>
<protein>
    <submittedName>
        <fullName evidence="1">Uncharacterized protein</fullName>
    </submittedName>
</protein>
<dbReference type="EMBL" id="CAJMWZ010000151">
    <property type="protein sequence ID" value="CAE6411948.1"/>
    <property type="molecule type" value="Genomic_DNA"/>
</dbReference>
<comment type="caution">
    <text evidence="1">The sequence shown here is derived from an EMBL/GenBank/DDBJ whole genome shotgun (WGS) entry which is preliminary data.</text>
</comment>
<proteinExistence type="predicted"/>
<gene>
    <name evidence="1" type="ORF">RDB_LOCUS1972</name>
</gene>
<evidence type="ECO:0000313" key="1">
    <source>
        <dbReference type="EMBL" id="CAE6411948.1"/>
    </source>
</evidence>
<dbReference type="Proteomes" id="UP000663850">
    <property type="component" value="Unassembled WGS sequence"/>
</dbReference>
<reference evidence="1" key="1">
    <citation type="submission" date="2021-01" db="EMBL/GenBank/DDBJ databases">
        <authorList>
            <person name="Kaushik A."/>
        </authorList>
    </citation>
    <scope>NUCLEOTIDE SEQUENCE</scope>
    <source>
        <strain evidence="1">Type strain: AG8-Rh-89/</strain>
    </source>
</reference>
<organism evidence="1 2">
    <name type="scientific">Rhizoctonia solani</name>
    <dbReference type="NCBI Taxonomy" id="456999"/>
    <lineage>
        <taxon>Eukaryota</taxon>
        <taxon>Fungi</taxon>
        <taxon>Dikarya</taxon>
        <taxon>Basidiomycota</taxon>
        <taxon>Agaricomycotina</taxon>
        <taxon>Agaricomycetes</taxon>
        <taxon>Cantharellales</taxon>
        <taxon>Ceratobasidiaceae</taxon>
        <taxon>Rhizoctonia</taxon>
    </lineage>
</organism>
<accession>A0A8H2X0K1</accession>
<name>A0A8H2X0K1_9AGAM</name>